<dbReference type="PANTHER" id="PTHR43792:SF1">
    <property type="entry name" value="N-ACETYLTRANSFERASE DOMAIN-CONTAINING PROTEIN"/>
    <property type="match status" value="1"/>
</dbReference>
<dbReference type="GO" id="GO:0016747">
    <property type="term" value="F:acyltransferase activity, transferring groups other than amino-acyl groups"/>
    <property type="evidence" value="ECO:0007669"/>
    <property type="project" value="InterPro"/>
</dbReference>
<dbReference type="STRING" id="94869.SAMN04488529_10260"/>
<dbReference type="EMBL" id="FNJM01000002">
    <property type="protein sequence ID" value="SDP08128.1"/>
    <property type="molecule type" value="Genomic_DNA"/>
</dbReference>
<proteinExistence type="predicted"/>
<feature type="domain" description="N-acetyltransferase" evidence="1">
    <location>
        <begin position="12"/>
        <end position="175"/>
    </location>
</feature>
<dbReference type="Pfam" id="PF13302">
    <property type="entry name" value="Acetyltransf_3"/>
    <property type="match status" value="1"/>
</dbReference>
<organism evidence="2 3">
    <name type="scientific">Clostridium gasigenes</name>
    <dbReference type="NCBI Taxonomy" id="94869"/>
    <lineage>
        <taxon>Bacteria</taxon>
        <taxon>Bacillati</taxon>
        <taxon>Bacillota</taxon>
        <taxon>Clostridia</taxon>
        <taxon>Eubacteriales</taxon>
        <taxon>Clostridiaceae</taxon>
        <taxon>Clostridium</taxon>
    </lineage>
</organism>
<sequence>MGLLNEIVSERLIIRRFSADDWKDLHEYLSDEKVVRFEPYEPFSEEGSKDQAIYRAENEEFMAVCLKESGKVIGNLYLAQQDYESYELGYVFNSTYWHNGYALESAQIIINYAFKELKARRIISMCNPDNESSWRLLKRLNMRREGHLVKNIYFKNDVNNQPLWQDTYEYALLASEWNIS</sequence>
<dbReference type="InterPro" id="IPR016181">
    <property type="entry name" value="Acyl_CoA_acyltransferase"/>
</dbReference>
<evidence type="ECO:0000313" key="2">
    <source>
        <dbReference type="EMBL" id="SDP08128.1"/>
    </source>
</evidence>
<reference evidence="2 3" key="1">
    <citation type="submission" date="2016-10" db="EMBL/GenBank/DDBJ databases">
        <authorList>
            <person name="de Groot N.N."/>
        </authorList>
    </citation>
    <scope>NUCLEOTIDE SEQUENCE [LARGE SCALE GENOMIC DNA]</scope>
    <source>
        <strain evidence="2 3">DSM 12272</strain>
    </source>
</reference>
<gene>
    <name evidence="2" type="ORF">SAMN04488529_10260</name>
</gene>
<dbReference type="PROSITE" id="PS51186">
    <property type="entry name" value="GNAT"/>
    <property type="match status" value="1"/>
</dbReference>
<dbReference type="Proteomes" id="UP000198597">
    <property type="component" value="Unassembled WGS sequence"/>
</dbReference>
<evidence type="ECO:0000313" key="3">
    <source>
        <dbReference type="Proteomes" id="UP000198597"/>
    </source>
</evidence>
<dbReference type="InterPro" id="IPR000182">
    <property type="entry name" value="GNAT_dom"/>
</dbReference>
<accession>A0A1H0PUE2</accession>
<protein>
    <submittedName>
        <fullName evidence="2">Protein N-acetyltransferase, RimJ/RimL family</fullName>
    </submittedName>
</protein>
<keyword evidence="3" id="KW-1185">Reference proteome</keyword>
<dbReference type="RefSeq" id="WP_341423416.1">
    <property type="nucleotide sequence ID" value="NZ_FNJM01000002.1"/>
</dbReference>
<name>A0A1H0PUE2_9CLOT</name>
<dbReference type="AlphaFoldDB" id="A0A1H0PUE2"/>
<evidence type="ECO:0000259" key="1">
    <source>
        <dbReference type="PROSITE" id="PS51186"/>
    </source>
</evidence>
<dbReference type="InterPro" id="IPR051531">
    <property type="entry name" value="N-acetyltransferase"/>
</dbReference>
<dbReference type="SUPFAM" id="SSF55729">
    <property type="entry name" value="Acyl-CoA N-acyltransferases (Nat)"/>
    <property type="match status" value="1"/>
</dbReference>
<dbReference type="PANTHER" id="PTHR43792">
    <property type="entry name" value="GNAT FAMILY, PUTATIVE (AFU_ORTHOLOGUE AFUA_3G00765)-RELATED-RELATED"/>
    <property type="match status" value="1"/>
</dbReference>
<dbReference type="Gene3D" id="3.40.630.30">
    <property type="match status" value="1"/>
</dbReference>
<keyword evidence="2" id="KW-0808">Transferase</keyword>